<dbReference type="AlphaFoldDB" id="A0A084IM08"/>
<dbReference type="InterPro" id="IPR040079">
    <property type="entry name" value="Glutathione_S-Trfase"/>
</dbReference>
<dbReference type="InterPro" id="IPR036282">
    <property type="entry name" value="Glutathione-S-Trfase_C_sf"/>
</dbReference>
<dbReference type="OrthoDB" id="9803562at2"/>
<dbReference type="InterPro" id="IPR036249">
    <property type="entry name" value="Thioredoxin-like_sf"/>
</dbReference>
<dbReference type="PROSITE" id="PS50405">
    <property type="entry name" value="GST_CTER"/>
    <property type="match status" value="1"/>
</dbReference>
<comment type="similarity">
    <text evidence="1">Belongs to the GST superfamily.</text>
</comment>
<accession>A0A084IM08</accession>
<dbReference type="Proteomes" id="UP000028302">
    <property type="component" value="Unassembled WGS sequence"/>
</dbReference>
<organism evidence="4 5">
    <name type="scientific">Salinisphaera hydrothermalis (strain C41B8)</name>
    <dbReference type="NCBI Taxonomy" id="1304275"/>
    <lineage>
        <taxon>Bacteria</taxon>
        <taxon>Pseudomonadati</taxon>
        <taxon>Pseudomonadota</taxon>
        <taxon>Gammaproteobacteria</taxon>
        <taxon>Salinisphaerales</taxon>
        <taxon>Salinisphaeraceae</taxon>
        <taxon>Salinisphaera</taxon>
    </lineage>
</organism>
<dbReference type="Pfam" id="PF02798">
    <property type="entry name" value="GST_N"/>
    <property type="match status" value="1"/>
</dbReference>
<dbReference type="InterPro" id="IPR004045">
    <property type="entry name" value="Glutathione_S-Trfase_N"/>
</dbReference>
<keyword evidence="4" id="KW-0808">Transferase</keyword>
<comment type="caution">
    <text evidence="4">The sequence shown here is derived from an EMBL/GenBank/DDBJ whole genome shotgun (WGS) entry which is preliminary data.</text>
</comment>
<dbReference type="GO" id="GO:0016740">
    <property type="term" value="F:transferase activity"/>
    <property type="evidence" value="ECO:0007669"/>
    <property type="project" value="UniProtKB-KW"/>
</dbReference>
<proteinExistence type="inferred from homology"/>
<dbReference type="Gene3D" id="1.20.1050.10">
    <property type="match status" value="1"/>
</dbReference>
<dbReference type="SUPFAM" id="SSF47616">
    <property type="entry name" value="GST C-terminal domain-like"/>
    <property type="match status" value="1"/>
</dbReference>
<sequence length="204" mass="22972">MKIYEMRRAPNPRRLRIFLAEKGIDLADFEVEQLDLAAGDNLSASFKAKNPMSGVPVLEFDDGQCLSESMAICRYFEVTHPEPPLMGDSAESQARIEMWNRRMELHLLFPVAMAFRHITGHFADREAVFPDYGADRAQAAARMFDFLDRHLAESSYIAGEDYTVADITALAAIDFARVVDLQIGERAHLAAWHERVSARPSARA</sequence>
<dbReference type="CDD" id="cd03051">
    <property type="entry name" value="GST_N_GTT2_like"/>
    <property type="match status" value="1"/>
</dbReference>
<dbReference type="InterPro" id="IPR034345">
    <property type="entry name" value="Gtt2-like_N"/>
</dbReference>
<feature type="domain" description="GST C-terminal" evidence="3">
    <location>
        <begin position="89"/>
        <end position="204"/>
    </location>
</feature>
<feature type="domain" description="GST N-terminal" evidence="2">
    <location>
        <begin position="1"/>
        <end position="84"/>
    </location>
</feature>
<dbReference type="EMBL" id="APNK01000009">
    <property type="protein sequence ID" value="KEZ77742.1"/>
    <property type="molecule type" value="Genomic_DNA"/>
</dbReference>
<evidence type="ECO:0000259" key="3">
    <source>
        <dbReference type="PROSITE" id="PS50405"/>
    </source>
</evidence>
<evidence type="ECO:0000259" key="2">
    <source>
        <dbReference type="PROSITE" id="PS50404"/>
    </source>
</evidence>
<dbReference type="PANTHER" id="PTHR44051">
    <property type="entry name" value="GLUTATHIONE S-TRANSFERASE-RELATED"/>
    <property type="match status" value="1"/>
</dbReference>
<name>A0A084IM08_SALHC</name>
<dbReference type="RefSeq" id="WP_037336596.1">
    <property type="nucleotide sequence ID" value="NZ_APNK01000009.1"/>
</dbReference>
<dbReference type="Gene3D" id="3.40.30.10">
    <property type="entry name" value="Glutaredoxin"/>
    <property type="match status" value="1"/>
</dbReference>
<dbReference type="PATRIC" id="fig|1304275.5.peg.1629"/>
<dbReference type="InterPro" id="IPR010987">
    <property type="entry name" value="Glutathione-S-Trfase_C-like"/>
</dbReference>
<dbReference type="InterPro" id="IPR004046">
    <property type="entry name" value="GST_C"/>
</dbReference>
<evidence type="ECO:0000313" key="5">
    <source>
        <dbReference type="Proteomes" id="UP000028302"/>
    </source>
</evidence>
<gene>
    <name evidence="4" type="ORF">C41B8_07990</name>
</gene>
<dbReference type="eggNOG" id="COG0625">
    <property type="taxonomic scope" value="Bacteria"/>
</dbReference>
<evidence type="ECO:0000256" key="1">
    <source>
        <dbReference type="RuleBase" id="RU003494"/>
    </source>
</evidence>
<evidence type="ECO:0000313" key="4">
    <source>
        <dbReference type="EMBL" id="KEZ77742.1"/>
    </source>
</evidence>
<dbReference type="STRING" id="1304275.C41B8_07990"/>
<dbReference type="SFLD" id="SFLDG00358">
    <property type="entry name" value="Main_(cytGST)"/>
    <property type="match status" value="1"/>
</dbReference>
<dbReference type="PANTHER" id="PTHR44051:SF8">
    <property type="entry name" value="GLUTATHIONE S-TRANSFERASE GSTA"/>
    <property type="match status" value="1"/>
</dbReference>
<dbReference type="SUPFAM" id="SSF52833">
    <property type="entry name" value="Thioredoxin-like"/>
    <property type="match status" value="1"/>
</dbReference>
<reference evidence="4 5" key="1">
    <citation type="submission" date="2013-03" db="EMBL/GenBank/DDBJ databases">
        <title>Salinisphaera hydrothermalis C41B8 Genome Sequencing.</title>
        <authorList>
            <person name="Li C."/>
            <person name="Lai Q."/>
            <person name="Shao Z."/>
        </authorList>
    </citation>
    <scope>NUCLEOTIDE SEQUENCE [LARGE SCALE GENOMIC DNA]</scope>
    <source>
        <strain evidence="4 5">C41B8</strain>
    </source>
</reference>
<dbReference type="Pfam" id="PF00043">
    <property type="entry name" value="GST_C"/>
    <property type="match status" value="1"/>
</dbReference>
<protein>
    <submittedName>
        <fullName evidence="4">Glutathione S-transferase</fullName>
    </submittedName>
</protein>
<keyword evidence="5" id="KW-1185">Reference proteome</keyword>
<dbReference type="PROSITE" id="PS50404">
    <property type="entry name" value="GST_NTER"/>
    <property type="match status" value="1"/>
</dbReference>
<dbReference type="SFLD" id="SFLDS00019">
    <property type="entry name" value="Glutathione_Transferase_(cytos"/>
    <property type="match status" value="1"/>
</dbReference>